<evidence type="ECO:0000256" key="2">
    <source>
        <dbReference type="ARBA" id="ARBA00022642"/>
    </source>
</evidence>
<dbReference type="InterPro" id="IPR036291">
    <property type="entry name" value="NAD(P)-bd_dom_sf"/>
</dbReference>
<dbReference type="PANTHER" id="PTHR31873">
    <property type="entry name" value="L-ASPARTATE DEHYDROGENASE-RELATED"/>
    <property type="match status" value="1"/>
</dbReference>
<keyword evidence="2 6" id="KW-0662">Pyridine nucleotide biosynthesis</keyword>
<dbReference type="GO" id="GO:0050661">
    <property type="term" value="F:NADP binding"/>
    <property type="evidence" value="ECO:0007669"/>
    <property type="project" value="UniProtKB-UniRule"/>
</dbReference>
<keyword evidence="10" id="KW-1185">Reference proteome</keyword>
<dbReference type="NCBIfam" id="NF009828">
    <property type="entry name" value="PRK13303.1-3"/>
    <property type="match status" value="1"/>
</dbReference>
<evidence type="ECO:0000256" key="4">
    <source>
        <dbReference type="ARBA" id="ARBA00023002"/>
    </source>
</evidence>
<dbReference type="Pfam" id="PF03447">
    <property type="entry name" value="NAD_binding_3"/>
    <property type="match status" value="1"/>
</dbReference>
<gene>
    <name evidence="6" type="primary">nadX</name>
    <name evidence="9" type="ORF">C7I85_19510</name>
</gene>
<feature type="domain" description="Aspartate/homoserine dehydrogenase NAD-binding" evidence="8">
    <location>
        <begin position="19"/>
        <end position="131"/>
    </location>
</feature>
<evidence type="ECO:0000259" key="8">
    <source>
        <dbReference type="Pfam" id="PF03447"/>
    </source>
</evidence>
<dbReference type="SUPFAM" id="SSF51735">
    <property type="entry name" value="NAD(P)-binding Rossmann-fold domains"/>
    <property type="match status" value="1"/>
</dbReference>
<dbReference type="UniPathway" id="UPA00253">
    <property type="reaction ID" value="UER00456"/>
</dbReference>
<organism evidence="9 10">
    <name type="scientific">Pseudaminobacter soli</name>
    <name type="common">ex Li et al. 2025</name>
    <dbReference type="NCBI Taxonomy" id="1295366"/>
    <lineage>
        <taxon>Bacteria</taxon>
        <taxon>Pseudomonadati</taxon>
        <taxon>Pseudomonadota</taxon>
        <taxon>Alphaproteobacteria</taxon>
        <taxon>Hyphomicrobiales</taxon>
        <taxon>Phyllobacteriaceae</taxon>
        <taxon>Pseudaminobacter</taxon>
    </lineage>
</organism>
<keyword evidence="5 6" id="KW-0520">NAD</keyword>
<dbReference type="RefSeq" id="WP_106725676.1">
    <property type="nucleotide sequence ID" value="NZ_PXYL01000010.1"/>
</dbReference>
<dbReference type="OrthoDB" id="8456681at2"/>
<comment type="caution">
    <text evidence="9">The sequence shown here is derived from an EMBL/GenBank/DDBJ whole genome shotgun (WGS) entry which is preliminary data.</text>
</comment>
<keyword evidence="4 6" id="KW-0560">Oxidoreductase</keyword>
<dbReference type="Proteomes" id="UP000240653">
    <property type="component" value="Unassembled WGS sequence"/>
</dbReference>
<dbReference type="InterPro" id="IPR020626">
    <property type="entry name" value="Asp_DH_prok"/>
</dbReference>
<dbReference type="GO" id="GO:0051287">
    <property type="term" value="F:NAD binding"/>
    <property type="evidence" value="ECO:0007669"/>
    <property type="project" value="UniProtKB-UniRule"/>
</dbReference>
<reference evidence="9 10" key="1">
    <citation type="submission" date="2018-03" db="EMBL/GenBank/DDBJ databases">
        <title>The draft genome of Mesorhizobium soli JCM 19897.</title>
        <authorList>
            <person name="Li L."/>
            <person name="Liu L."/>
            <person name="Liang L."/>
            <person name="Wang T."/>
            <person name="Zhang X."/>
        </authorList>
    </citation>
    <scope>NUCLEOTIDE SEQUENCE [LARGE SCALE GENOMIC DNA]</scope>
    <source>
        <strain evidence="9 10">JCM 19897</strain>
    </source>
</reference>
<evidence type="ECO:0000256" key="1">
    <source>
        <dbReference type="ARBA" id="ARBA00008331"/>
    </source>
</evidence>
<dbReference type="Gene3D" id="3.30.360.10">
    <property type="entry name" value="Dihydrodipicolinate Reductase, domain 2"/>
    <property type="match status" value="1"/>
</dbReference>
<dbReference type="AlphaFoldDB" id="A0A2P7S7Z6"/>
<dbReference type="EMBL" id="PXYL01000010">
    <property type="protein sequence ID" value="PSJ58580.1"/>
    <property type="molecule type" value="Genomic_DNA"/>
</dbReference>
<keyword evidence="3 6" id="KW-0521">NADP</keyword>
<comment type="catalytic activity">
    <reaction evidence="6">
        <text>L-aspartate + NADP(+) + H2O = oxaloacetate + NH4(+) + NADPH + H(+)</text>
        <dbReference type="Rhea" id="RHEA:11784"/>
        <dbReference type="ChEBI" id="CHEBI:15377"/>
        <dbReference type="ChEBI" id="CHEBI:15378"/>
        <dbReference type="ChEBI" id="CHEBI:16452"/>
        <dbReference type="ChEBI" id="CHEBI:28938"/>
        <dbReference type="ChEBI" id="CHEBI:29991"/>
        <dbReference type="ChEBI" id="CHEBI:57783"/>
        <dbReference type="ChEBI" id="CHEBI:58349"/>
        <dbReference type="EC" id="1.4.1.21"/>
    </reaction>
</comment>
<evidence type="ECO:0000256" key="3">
    <source>
        <dbReference type="ARBA" id="ARBA00022857"/>
    </source>
</evidence>
<feature type="binding site" evidence="6">
    <location>
        <position position="200"/>
    </location>
    <ligand>
        <name>NAD(+)</name>
        <dbReference type="ChEBI" id="CHEBI:57540"/>
    </ligand>
</feature>
<dbReference type="Pfam" id="PF01958">
    <property type="entry name" value="Asp_DH_C"/>
    <property type="match status" value="1"/>
</dbReference>
<sequence length="277" mass="29078">MSASDKAASARPLRVCFVGWGAIARRVGEILADRQLSGVEIAAVAVREAGRDRADLPATARLIAGPEELAGLDIDMVVEAAGRPAVALWGEAALRYARSFVVSSTSAFCDDALLDSLLATARETGSRIIVPSGALGDLGALAAASMLPIDEVVHTIVKPPRAWQGTKAEEVIDLDTLAERSEFFVGSAREAADRFPQNANVAVISALSGIGLDLTRVVLVADPAATRNGHRVQASGAFGRLDMMLENEALKTNPKSSEMTALSLVRLIENSVAPLVR</sequence>
<dbReference type="Gene3D" id="3.40.50.720">
    <property type="entry name" value="NAD(P)-binding Rossmann-like Domain"/>
    <property type="match status" value="1"/>
</dbReference>
<comment type="pathway">
    <text evidence="6">Cofactor biosynthesis; NAD(+) biosynthesis; iminoaspartate from L-aspartate (dehydrogenase route): step 1/1.</text>
</comment>
<dbReference type="SUPFAM" id="SSF55347">
    <property type="entry name" value="Glyceraldehyde-3-phosphate dehydrogenase-like, C-terminal domain"/>
    <property type="match status" value="1"/>
</dbReference>
<feature type="binding site" evidence="6">
    <location>
        <position position="134"/>
    </location>
    <ligand>
        <name>NAD(+)</name>
        <dbReference type="ChEBI" id="CHEBI:57540"/>
    </ligand>
</feature>
<dbReference type="PANTHER" id="PTHR31873:SF6">
    <property type="entry name" value="ASPARTATE DEHYDROGENASE DOMAIN-CONTAINING PROTEIN"/>
    <property type="match status" value="1"/>
</dbReference>
<comment type="catalytic activity">
    <reaction evidence="6">
        <text>L-aspartate + NAD(+) + H2O = oxaloacetate + NH4(+) + NADH + H(+)</text>
        <dbReference type="Rhea" id="RHEA:11788"/>
        <dbReference type="ChEBI" id="CHEBI:15377"/>
        <dbReference type="ChEBI" id="CHEBI:15378"/>
        <dbReference type="ChEBI" id="CHEBI:16452"/>
        <dbReference type="ChEBI" id="CHEBI:28938"/>
        <dbReference type="ChEBI" id="CHEBI:29991"/>
        <dbReference type="ChEBI" id="CHEBI:57540"/>
        <dbReference type="ChEBI" id="CHEBI:57945"/>
        <dbReference type="EC" id="1.4.1.21"/>
    </reaction>
</comment>
<dbReference type="GO" id="GO:0009435">
    <property type="term" value="P:NAD+ biosynthetic process"/>
    <property type="evidence" value="ECO:0007669"/>
    <property type="project" value="UniProtKB-UniRule"/>
</dbReference>
<dbReference type="GO" id="GO:0016639">
    <property type="term" value="F:oxidoreductase activity, acting on the CH-NH2 group of donors, NAD or NADP as acceptor"/>
    <property type="evidence" value="ECO:0007669"/>
    <property type="project" value="UniProtKB-UniRule"/>
</dbReference>
<accession>A0A2P7S7Z6</accession>
<protein>
    <recommendedName>
        <fullName evidence="6">L-aspartate dehydrogenase</fullName>
        <ecNumber evidence="6">1.4.1.21</ecNumber>
    </recommendedName>
</protein>
<comment type="similarity">
    <text evidence="1 6">Belongs to the L-aspartate dehydrogenase family.</text>
</comment>
<evidence type="ECO:0000313" key="10">
    <source>
        <dbReference type="Proteomes" id="UP000240653"/>
    </source>
</evidence>
<evidence type="ECO:0000256" key="5">
    <source>
        <dbReference type="ARBA" id="ARBA00023027"/>
    </source>
</evidence>
<proteinExistence type="inferred from homology"/>
<comment type="function">
    <text evidence="6">Specifically catalyzes the NAD or NADP-dependent dehydrogenation of L-aspartate to iminoaspartate.</text>
</comment>
<comment type="miscellaneous">
    <text evidence="6">The iminoaspartate product is unstable in aqueous solution and can decompose to oxaloacetate and ammonia.</text>
</comment>
<dbReference type="GO" id="GO:0033735">
    <property type="term" value="F:aspartate dehydrogenase [NAD(P)+] activity"/>
    <property type="evidence" value="ECO:0007669"/>
    <property type="project" value="UniProtKB-EC"/>
</dbReference>
<feature type="domain" description="Aspartate dehydrogenase" evidence="7">
    <location>
        <begin position="178"/>
        <end position="265"/>
    </location>
</feature>
<dbReference type="HAMAP" id="MF_01265">
    <property type="entry name" value="NadX"/>
    <property type="match status" value="1"/>
</dbReference>
<feature type="active site" evidence="6">
    <location>
        <position position="230"/>
    </location>
</feature>
<dbReference type="EC" id="1.4.1.21" evidence="6"/>
<dbReference type="InterPro" id="IPR011182">
    <property type="entry name" value="L-Asp_DH"/>
</dbReference>
<dbReference type="InterPro" id="IPR005106">
    <property type="entry name" value="Asp/hSer_DH_NAD-bd"/>
</dbReference>
<evidence type="ECO:0000313" key="9">
    <source>
        <dbReference type="EMBL" id="PSJ58580.1"/>
    </source>
</evidence>
<evidence type="ECO:0000256" key="6">
    <source>
        <dbReference type="HAMAP-Rule" id="MF_01265"/>
    </source>
</evidence>
<dbReference type="PIRSF" id="PIRSF005227">
    <property type="entry name" value="Asp_dh_NAD_syn"/>
    <property type="match status" value="1"/>
</dbReference>
<name>A0A2P7S7Z6_9HYPH</name>
<evidence type="ECO:0000259" key="7">
    <source>
        <dbReference type="Pfam" id="PF01958"/>
    </source>
</evidence>
<dbReference type="InterPro" id="IPR002811">
    <property type="entry name" value="Asp_DH"/>
</dbReference>